<evidence type="ECO:0000256" key="6">
    <source>
        <dbReference type="PROSITE-ProRule" id="PRU00449"/>
    </source>
</evidence>
<keyword evidence="5" id="KW-0346">Stress response</keyword>
<dbReference type="Pfam" id="PF01428">
    <property type="entry name" value="zf-AN1"/>
    <property type="match status" value="2"/>
</dbReference>
<evidence type="ECO:0000256" key="4">
    <source>
        <dbReference type="ARBA" id="ARBA00022833"/>
    </source>
</evidence>
<dbReference type="InterPro" id="IPR035896">
    <property type="entry name" value="AN1-like_Znf"/>
</dbReference>
<dbReference type="GO" id="GO:0008270">
    <property type="term" value="F:zinc ion binding"/>
    <property type="evidence" value="ECO:0007669"/>
    <property type="project" value="UniProtKB-KW"/>
</dbReference>
<sequence>MKGKFPEHFESHIFASEEEEKRRRERSIAMGRGTEAFPDLGEHCEHEDCSQLDFLPFTCDGCNKVFCLEHRTYKGHDCPNAEQHSRIVVVCEDCSMSMDKMAGEEAAAILERHRSSGSCDPARKRKAKCPVKRCREVLTFSNTSTCHVCNLRTCLRHRYATDHGCKPLLRLPPAARNGMACRDKNSSLPHSPPSIRAY</sequence>
<dbReference type="EMBL" id="JACMSC010000002">
    <property type="protein sequence ID" value="KAG6532985.1"/>
    <property type="molecule type" value="Genomic_DNA"/>
</dbReference>
<dbReference type="PANTHER" id="PTHR14677:SF20">
    <property type="entry name" value="ZINC FINGER AN1-TYPE CONTAINING 2A-RELATED"/>
    <property type="match status" value="1"/>
</dbReference>
<dbReference type="GO" id="GO:0005737">
    <property type="term" value="C:cytoplasm"/>
    <property type="evidence" value="ECO:0007669"/>
    <property type="project" value="TreeGrafter"/>
</dbReference>
<keyword evidence="3 6" id="KW-0863">Zinc-finger</keyword>
<evidence type="ECO:0000256" key="2">
    <source>
        <dbReference type="ARBA" id="ARBA00022723"/>
    </source>
</evidence>
<evidence type="ECO:0000256" key="1">
    <source>
        <dbReference type="ARBA" id="ARBA00003732"/>
    </source>
</evidence>
<evidence type="ECO:0000256" key="3">
    <source>
        <dbReference type="ARBA" id="ARBA00022771"/>
    </source>
</evidence>
<keyword evidence="9" id="KW-1185">Reference proteome</keyword>
<proteinExistence type="predicted"/>
<dbReference type="SMART" id="SM00154">
    <property type="entry name" value="ZnF_AN1"/>
    <property type="match status" value="2"/>
</dbReference>
<gene>
    <name evidence="8" type="ORF">ZIOFF_006845</name>
</gene>
<protein>
    <recommendedName>
        <fullName evidence="7">AN1-type domain-containing protein</fullName>
    </recommendedName>
</protein>
<reference evidence="8 9" key="1">
    <citation type="submission" date="2020-08" db="EMBL/GenBank/DDBJ databases">
        <title>Plant Genome Project.</title>
        <authorList>
            <person name="Zhang R.-G."/>
        </authorList>
    </citation>
    <scope>NUCLEOTIDE SEQUENCE [LARGE SCALE GENOMIC DNA]</scope>
    <source>
        <tissue evidence="8">Rhizome</tissue>
    </source>
</reference>
<dbReference type="Proteomes" id="UP000734854">
    <property type="component" value="Unassembled WGS sequence"/>
</dbReference>
<comment type="function">
    <text evidence="1">May be involved in environmental stress response.</text>
</comment>
<evidence type="ECO:0000313" key="8">
    <source>
        <dbReference type="EMBL" id="KAG6532985.1"/>
    </source>
</evidence>
<keyword evidence="4" id="KW-0862">Zinc</keyword>
<evidence type="ECO:0000256" key="5">
    <source>
        <dbReference type="ARBA" id="ARBA00023016"/>
    </source>
</evidence>
<dbReference type="PROSITE" id="PS51039">
    <property type="entry name" value="ZF_AN1"/>
    <property type="match status" value="2"/>
</dbReference>
<dbReference type="AlphaFoldDB" id="A0A8J5HZY1"/>
<dbReference type="InterPro" id="IPR000058">
    <property type="entry name" value="Znf_AN1"/>
</dbReference>
<dbReference type="Gene3D" id="4.10.1110.10">
    <property type="entry name" value="AN1-like Zinc finger"/>
    <property type="match status" value="2"/>
</dbReference>
<dbReference type="SUPFAM" id="SSF118310">
    <property type="entry name" value="AN1-like Zinc finger"/>
    <property type="match status" value="2"/>
</dbReference>
<evidence type="ECO:0000313" key="9">
    <source>
        <dbReference type="Proteomes" id="UP000734854"/>
    </source>
</evidence>
<keyword evidence="2" id="KW-0479">Metal-binding</keyword>
<organism evidence="8 9">
    <name type="scientific">Zingiber officinale</name>
    <name type="common">Ginger</name>
    <name type="synonym">Amomum zingiber</name>
    <dbReference type="NCBI Taxonomy" id="94328"/>
    <lineage>
        <taxon>Eukaryota</taxon>
        <taxon>Viridiplantae</taxon>
        <taxon>Streptophyta</taxon>
        <taxon>Embryophyta</taxon>
        <taxon>Tracheophyta</taxon>
        <taxon>Spermatophyta</taxon>
        <taxon>Magnoliopsida</taxon>
        <taxon>Liliopsida</taxon>
        <taxon>Zingiberales</taxon>
        <taxon>Zingiberaceae</taxon>
        <taxon>Zingiber</taxon>
    </lineage>
</organism>
<accession>A0A8J5HZY1</accession>
<comment type="caution">
    <text evidence="8">The sequence shown here is derived from an EMBL/GenBank/DDBJ whole genome shotgun (WGS) entry which is preliminary data.</text>
</comment>
<dbReference type="PANTHER" id="PTHR14677">
    <property type="entry name" value="ARSENITE INDUCUBLE RNA ASSOCIATED PROTEIN AIP-1-RELATED"/>
    <property type="match status" value="1"/>
</dbReference>
<name>A0A8J5HZY1_ZINOF</name>
<evidence type="ECO:0000259" key="7">
    <source>
        <dbReference type="PROSITE" id="PS51039"/>
    </source>
</evidence>
<feature type="domain" description="AN1-type" evidence="7">
    <location>
        <begin position="123"/>
        <end position="173"/>
    </location>
</feature>
<feature type="domain" description="AN1-type" evidence="7">
    <location>
        <begin position="38"/>
        <end position="86"/>
    </location>
</feature>